<dbReference type="Pfam" id="PF02878">
    <property type="entry name" value="PGM_PMM_I"/>
    <property type="match status" value="1"/>
</dbReference>
<dbReference type="GO" id="GO:0008973">
    <property type="term" value="F:phosphopentomutase activity"/>
    <property type="evidence" value="ECO:0007669"/>
    <property type="project" value="TreeGrafter"/>
</dbReference>
<dbReference type="InterPro" id="IPR005844">
    <property type="entry name" value="A-D-PHexomutase_a/b/a-I"/>
</dbReference>
<keyword evidence="4" id="KW-0413">Isomerase</keyword>
<dbReference type="GO" id="GO:0005975">
    <property type="term" value="P:carbohydrate metabolic process"/>
    <property type="evidence" value="ECO:0007669"/>
    <property type="project" value="InterPro"/>
</dbReference>
<evidence type="ECO:0000256" key="2">
    <source>
        <dbReference type="ARBA" id="ARBA00022723"/>
    </source>
</evidence>
<evidence type="ECO:0000313" key="7">
    <source>
        <dbReference type="Proteomes" id="UP000053239"/>
    </source>
</evidence>
<evidence type="ECO:0000256" key="1">
    <source>
        <dbReference type="ARBA" id="ARBA00010231"/>
    </source>
</evidence>
<evidence type="ECO:0000256" key="4">
    <source>
        <dbReference type="ARBA" id="ARBA00023235"/>
    </source>
</evidence>
<evidence type="ECO:0000259" key="5">
    <source>
        <dbReference type="Pfam" id="PF02878"/>
    </source>
</evidence>
<dbReference type="EMBL" id="KQ235637">
    <property type="protein sequence ID" value="KMZ96228.1"/>
    <property type="molecule type" value="Genomic_DNA"/>
</dbReference>
<dbReference type="AlphaFoldDB" id="A0A0J9W6M5"/>
<dbReference type="SUPFAM" id="SSF53738">
    <property type="entry name" value="Phosphoglucomutase, first 3 domains"/>
    <property type="match status" value="2"/>
</dbReference>
<organism evidence="6 7">
    <name type="scientific">Plasmodium vivax North Korean</name>
    <dbReference type="NCBI Taxonomy" id="1035514"/>
    <lineage>
        <taxon>Eukaryota</taxon>
        <taxon>Sar</taxon>
        <taxon>Alveolata</taxon>
        <taxon>Apicomplexa</taxon>
        <taxon>Aconoidasida</taxon>
        <taxon>Haemosporida</taxon>
        <taxon>Plasmodiidae</taxon>
        <taxon>Plasmodium</taxon>
        <taxon>Plasmodium (Plasmodium)</taxon>
    </lineage>
</organism>
<name>A0A0J9W6M5_PLAVI</name>
<evidence type="ECO:0000313" key="6">
    <source>
        <dbReference type="EMBL" id="KMZ96228.1"/>
    </source>
</evidence>
<keyword evidence="3" id="KW-0460">Magnesium</keyword>
<comment type="similarity">
    <text evidence="1">Belongs to the phosphohexose mutase family.</text>
</comment>
<protein>
    <recommendedName>
        <fullName evidence="5">Alpha-D-phosphohexomutase alpha/beta/alpha domain-containing protein</fullName>
    </recommendedName>
</protein>
<dbReference type="Proteomes" id="UP000053239">
    <property type="component" value="Unassembled WGS sequence"/>
</dbReference>
<dbReference type="GO" id="GO:0006166">
    <property type="term" value="P:purine ribonucleoside salvage"/>
    <property type="evidence" value="ECO:0007669"/>
    <property type="project" value="TreeGrafter"/>
</dbReference>
<dbReference type="PANTHER" id="PTHR45745:SF1">
    <property type="entry name" value="PHOSPHOGLUCOMUTASE 2B-RELATED"/>
    <property type="match status" value="1"/>
</dbReference>
<proteinExistence type="inferred from homology"/>
<keyword evidence="2" id="KW-0479">Metal-binding</keyword>
<accession>A0A0J9W6M5</accession>
<gene>
    <name evidence="6" type="ORF">PVNG_02366</name>
</gene>
<reference evidence="6 7" key="1">
    <citation type="submission" date="2011-09" db="EMBL/GenBank/DDBJ databases">
        <title>The Genome Sequence of Plasmodium vivax North Korean.</title>
        <authorList>
            <consortium name="The Broad Institute Genome Sequencing Platform"/>
            <consortium name="The Broad Institute Genome Sequencing Center for Infectious Disease"/>
            <person name="Neafsey D."/>
            <person name="Carlton J."/>
            <person name="Barnwell J."/>
            <person name="Collins W."/>
            <person name="Escalante A."/>
            <person name="Mullikin J."/>
            <person name="Saul A."/>
            <person name="Guigo R."/>
            <person name="Camara F."/>
            <person name="Young S.K."/>
            <person name="Zeng Q."/>
            <person name="Gargeya S."/>
            <person name="Fitzgerald M."/>
            <person name="Haas B."/>
            <person name="Abouelleil A."/>
            <person name="Alvarado L."/>
            <person name="Arachchi H.M."/>
            <person name="Berlin A."/>
            <person name="Brown A."/>
            <person name="Chapman S.B."/>
            <person name="Chen Z."/>
            <person name="Dunbar C."/>
            <person name="Freedman E."/>
            <person name="Gearin G."/>
            <person name="Gellesch M."/>
            <person name="Goldberg J."/>
            <person name="Griggs A."/>
            <person name="Gujja S."/>
            <person name="Heiman D."/>
            <person name="Howarth C."/>
            <person name="Larson L."/>
            <person name="Lui A."/>
            <person name="MacDonald P.J.P."/>
            <person name="Montmayeur A."/>
            <person name="Murphy C."/>
            <person name="Neiman D."/>
            <person name="Pearson M."/>
            <person name="Priest M."/>
            <person name="Roberts A."/>
            <person name="Saif S."/>
            <person name="Shea T."/>
            <person name="Shenoy N."/>
            <person name="Sisk P."/>
            <person name="Stolte C."/>
            <person name="Sykes S."/>
            <person name="Wortman J."/>
            <person name="Nusbaum C."/>
            <person name="Birren B."/>
        </authorList>
    </citation>
    <scope>NUCLEOTIDE SEQUENCE [LARGE SCALE GENOMIC DNA]</scope>
    <source>
        <strain evidence="6 7">North Korean</strain>
    </source>
</reference>
<dbReference type="GO" id="GO:0046872">
    <property type="term" value="F:metal ion binding"/>
    <property type="evidence" value="ECO:0007669"/>
    <property type="project" value="UniProtKB-KW"/>
</dbReference>
<evidence type="ECO:0000256" key="3">
    <source>
        <dbReference type="ARBA" id="ARBA00022842"/>
    </source>
</evidence>
<feature type="domain" description="Alpha-D-phosphohexomutase alpha/beta/alpha" evidence="5">
    <location>
        <begin position="1"/>
        <end position="41"/>
    </location>
</feature>
<dbReference type="PANTHER" id="PTHR45745">
    <property type="entry name" value="PHOSPHOMANNOMUTASE 45A"/>
    <property type="match status" value="1"/>
</dbReference>
<dbReference type="Gene3D" id="3.40.120.10">
    <property type="entry name" value="Alpha-D-Glucose-1,6-Bisphosphate, subunit A, domain 3"/>
    <property type="match status" value="2"/>
</dbReference>
<sequence length="238" mass="26797">MITASHNPKEYNGFKLYGSNGGQLLKKEELKIRSMFREPDKYLEIKESKLKSTALGSEYFHEYALALQNEISASLGAFYPMACTIGEIINPETADSFSNMIKQSSTQDIEYFMAHDPDSDRGALVEKYGESYIFFSGNEMAVLLSSFLLDGDFIDKVVKLLSPNIKIIRTETGFKSIGSSAESLQKNGEILMGCEEAIGVLLYPNLSLEKDGFQQSILSIYMIGFYKYHEKKLITQLY</sequence>
<dbReference type="InterPro" id="IPR016055">
    <property type="entry name" value="A-D-PHexomutase_a/b/a-I/II/III"/>
</dbReference>